<dbReference type="SUPFAM" id="SSF53335">
    <property type="entry name" value="S-adenosyl-L-methionine-dependent methyltransferases"/>
    <property type="match status" value="1"/>
</dbReference>
<evidence type="ECO:0008006" key="3">
    <source>
        <dbReference type="Google" id="ProtNLM"/>
    </source>
</evidence>
<protein>
    <recommendedName>
        <fullName evidence="3">Methyltransferase family protein</fullName>
    </recommendedName>
</protein>
<organism evidence="1 2">
    <name type="scientific">Pseudonocardia hispaniensis</name>
    <dbReference type="NCBI Taxonomy" id="904933"/>
    <lineage>
        <taxon>Bacteria</taxon>
        <taxon>Bacillati</taxon>
        <taxon>Actinomycetota</taxon>
        <taxon>Actinomycetes</taxon>
        <taxon>Pseudonocardiales</taxon>
        <taxon>Pseudonocardiaceae</taxon>
        <taxon>Pseudonocardia</taxon>
    </lineage>
</organism>
<dbReference type="InterPro" id="IPR029063">
    <property type="entry name" value="SAM-dependent_MTases_sf"/>
</dbReference>
<comment type="caution">
    <text evidence="1">The sequence shown here is derived from an EMBL/GenBank/DDBJ whole genome shotgun (WGS) entry which is preliminary data.</text>
</comment>
<gene>
    <name evidence="1" type="ORF">ACFQE5_06205</name>
</gene>
<dbReference type="Proteomes" id="UP001596302">
    <property type="component" value="Unassembled WGS sequence"/>
</dbReference>
<dbReference type="EMBL" id="JBHSQW010000012">
    <property type="protein sequence ID" value="MFC5993804.1"/>
    <property type="molecule type" value="Genomic_DNA"/>
</dbReference>
<accession>A0ABW1J038</accession>
<keyword evidence="2" id="KW-1185">Reference proteome</keyword>
<dbReference type="RefSeq" id="WP_379583780.1">
    <property type="nucleotide sequence ID" value="NZ_JBHSQW010000012.1"/>
</dbReference>
<name>A0ABW1J038_9PSEU</name>
<dbReference type="Gene3D" id="3.40.50.150">
    <property type="entry name" value="Vaccinia Virus protein VP39"/>
    <property type="match status" value="1"/>
</dbReference>
<evidence type="ECO:0000313" key="2">
    <source>
        <dbReference type="Proteomes" id="UP001596302"/>
    </source>
</evidence>
<evidence type="ECO:0000313" key="1">
    <source>
        <dbReference type="EMBL" id="MFC5993804.1"/>
    </source>
</evidence>
<reference evidence="2" key="1">
    <citation type="journal article" date="2019" name="Int. J. Syst. Evol. Microbiol.">
        <title>The Global Catalogue of Microorganisms (GCM) 10K type strain sequencing project: providing services to taxonomists for standard genome sequencing and annotation.</title>
        <authorList>
            <consortium name="The Broad Institute Genomics Platform"/>
            <consortium name="The Broad Institute Genome Sequencing Center for Infectious Disease"/>
            <person name="Wu L."/>
            <person name="Ma J."/>
        </authorList>
    </citation>
    <scope>NUCLEOTIDE SEQUENCE [LARGE SCALE GENOMIC DNA]</scope>
    <source>
        <strain evidence="2">CCM 8391</strain>
    </source>
</reference>
<proteinExistence type="predicted"/>
<sequence length="127" mass="13965">MLRASRRVLRPGGRTAFFTIVVAPGLSPAGRRRAAQAGPPAVTSRGRYRDMLWSAGFVEVEEQDVTATYLDTARAWLRGIEEAADDLAAIEPPRVVADRLTRRREVVAAIESGLLRRSLLLGVRPRS</sequence>